<comment type="similarity">
    <text evidence="2">Belongs to the UPF0719 family.</text>
</comment>
<feature type="transmembrane region" description="Helical" evidence="7">
    <location>
        <begin position="114"/>
        <end position="134"/>
    </location>
</feature>
<dbReference type="GO" id="GO:0005886">
    <property type="term" value="C:plasma membrane"/>
    <property type="evidence" value="ECO:0007669"/>
    <property type="project" value="UniProtKB-SubCell"/>
</dbReference>
<sequence length="138" mass="14562">MNTIAHSLAGLANFALYFAIALVLLLIFKVIYTAITPHDEWKLVKEEKNTAAATGLAGAIIGFALALGSAASNSVSLIDFAIWGIVALIAQLIAFAIVRFIFMPKIVERINHNEVSAGIVLAGMSVAVGLLNAACMTY</sequence>
<dbReference type="AlphaFoldDB" id="A0A0C5VC31"/>
<dbReference type="PANTHER" id="PTHR40043">
    <property type="entry name" value="UPF0719 INNER MEMBRANE PROTEIN YJFL"/>
    <property type="match status" value="1"/>
</dbReference>
<keyword evidence="4 7" id="KW-0812">Transmembrane</keyword>
<dbReference type="OrthoDB" id="5573330at2"/>
<keyword evidence="5 7" id="KW-1133">Transmembrane helix</keyword>
<evidence type="ECO:0000256" key="6">
    <source>
        <dbReference type="ARBA" id="ARBA00023136"/>
    </source>
</evidence>
<dbReference type="PATRIC" id="fig|1445510.3.peg.15"/>
<evidence type="ECO:0000313" key="8">
    <source>
        <dbReference type="EMBL" id="AJQ92072.1"/>
    </source>
</evidence>
<gene>
    <name evidence="8" type="ORF">YC6258_00016</name>
</gene>
<dbReference type="Pfam" id="PF03994">
    <property type="entry name" value="DUF350"/>
    <property type="match status" value="1"/>
</dbReference>
<dbReference type="InterPro" id="IPR007140">
    <property type="entry name" value="DUF350"/>
</dbReference>
<dbReference type="PANTHER" id="PTHR40043:SF1">
    <property type="entry name" value="UPF0719 INNER MEMBRANE PROTEIN YJFL"/>
    <property type="match status" value="1"/>
</dbReference>
<evidence type="ECO:0000256" key="3">
    <source>
        <dbReference type="ARBA" id="ARBA00022475"/>
    </source>
</evidence>
<comment type="subcellular location">
    <subcellularLocation>
        <location evidence="1">Cell membrane</location>
        <topology evidence="1">Multi-pass membrane protein</topology>
    </subcellularLocation>
</comment>
<accession>A0A0C5VC31</accession>
<reference evidence="8 9" key="1">
    <citation type="submission" date="2014-01" db="EMBL/GenBank/DDBJ databases">
        <title>Full genme sequencing of cellulolytic bacterium Gynuella sunshinyii YC6258T gen. nov., sp. nov.</title>
        <authorList>
            <person name="Khan H."/>
            <person name="Chung E.J."/>
            <person name="Chung Y.R."/>
        </authorList>
    </citation>
    <scope>NUCLEOTIDE SEQUENCE [LARGE SCALE GENOMIC DNA]</scope>
    <source>
        <strain evidence="8 9">YC6258</strain>
    </source>
</reference>
<proteinExistence type="inferred from homology"/>
<evidence type="ECO:0000256" key="2">
    <source>
        <dbReference type="ARBA" id="ARBA00005779"/>
    </source>
</evidence>
<dbReference type="RefSeq" id="WP_044615240.1">
    <property type="nucleotide sequence ID" value="NZ_CP007142.1"/>
</dbReference>
<feature type="transmembrane region" description="Helical" evidence="7">
    <location>
        <begin position="49"/>
        <end position="68"/>
    </location>
</feature>
<keyword evidence="3" id="KW-1003">Cell membrane</keyword>
<evidence type="ECO:0000256" key="4">
    <source>
        <dbReference type="ARBA" id="ARBA00022692"/>
    </source>
</evidence>
<dbReference type="STRING" id="1445510.YC6258_00016"/>
<dbReference type="HOGENOM" id="CLU_122820_0_1_6"/>
<feature type="transmembrane region" description="Helical" evidence="7">
    <location>
        <begin position="6"/>
        <end position="28"/>
    </location>
</feature>
<evidence type="ECO:0000313" key="9">
    <source>
        <dbReference type="Proteomes" id="UP000032266"/>
    </source>
</evidence>
<organism evidence="8 9">
    <name type="scientific">Gynuella sunshinyii YC6258</name>
    <dbReference type="NCBI Taxonomy" id="1445510"/>
    <lineage>
        <taxon>Bacteria</taxon>
        <taxon>Pseudomonadati</taxon>
        <taxon>Pseudomonadota</taxon>
        <taxon>Gammaproteobacteria</taxon>
        <taxon>Oceanospirillales</taxon>
        <taxon>Saccharospirillaceae</taxon>
        <taxon>Gynuella</taxon>
    </lineage>
</organism>
<evidence type="ECO:0000256" key="5">
    <source>
        <dbReference type="ARBA" id="ARBA00022989"/>
    </source>
</evidence>
<evidence type="ECO:0000256" key="7">
    <source>
        <dbReference type="SAM" id="Phobius"/>
    </source>
</evidence>
<keyword evidence="6 7" id="KW-0472">Membrane</keyword>
<dbReference type="Proteomes" id="UP000032266">
    <property type="component" value="Chromosome"/>
</dbReference>
<protein>
    <submittedName>
        <fullName evidence="8">Putative membrane protein</fullName>
    </submittedName>
</protein>
<keyword evidence="9" id="KW-1185">Reference proteome</keyword>
<name>A0A0C5VC31_9GAMM</name>
<dbReference type="EMBL" id="CP007142">
    <property type="protein sequence ID" value="AJQ92072.1"/>
    <property type="molecule type" value="Genomic_DNA"/>
</dbReference>
<dbReference type="KEGG" id="gsn:YC6258_00016"/>
<evidence type="ECO:0000256" key="1">
    <source>
        <dbReference type="ARBA" id="ARBA00004651"/>
    </source>
</evidence>
<feature type="transmembrane region" description="Helical" evidence="7">
    <location>
        <begin position="80"/>
        <end position="102"/>
    </location>
</feature>